<dbReference type="EMBL" id="AP028216">
    <property type="protein sequence ID" value="BEI92446.1"/>
    <property type="molecule type" value="Genomic_DNA"/>
</dbReference>
<evidence type="ECO:0000313" key="6">
    <source>
        <dbReference type="Proteomes" id="UP001233271"/>
    </source>
</evidence>
<accession>A0AA48QWK2</accession>
<dbReference type="AlphaFoldDB" id="A0AA48QWK2"/>
<keyword evidence="3" id="KW-1133">Transmembrane helix</keyword>
<feature type="domain" description="Phosphatidylinositol N-acetylglucosaminyltransferase subunit H conserved" evidence="4">
    <location>
        <begin position="94"/>
        <end position="159"/>
    </location>
</feature>
<sequence length="206" mass="23307">MLTTPLSKHPQYTAFELTTTAATDDSSGVITEHRVTPRTRNNLGPCAFLLVTTIVLIWWRFPNPWQPKPLLATVALVLVFTFTLSSCWRVLYQSVTPLPGLGVQLATVRGFGLGPKSIARRFVPLDDISTVIIHEGLRRWNVRYYLGVVRKRGKVVVAFDAVHAHPEVLREVYHGVREALYDEYADETSDKRLEHCTYNSSLHALH</sequence>
<dbReference type="GO" id="GO:0000506">
    <property type="term" value="C:glycosylphosphatidylinositol-N-acetylglucosaminyltransferase (GPI-GnT) complex"/>
    <property type="evidence" value="ECO:0007669"/>
    <property type="project" value="InterPro"/>
</dbReference>
<comment type="similarity">
    <text evidence="2">Belongs to the PIGH family.</text>
</comment>
<dbReference type="InterPro" id="IPR019328">
    <property type="entry name" value="PIGH-H_dom"/>
</dbReference>
<dbReference type="GO" id="GO:0006506">
    <property type="term" value="P:GPI anchor biosynthetic process"/>
    <property type="evidence" value="ECO:0007669"/>
    <property type="project" value="InterPro"/>
</dbReference>
<proteinExistence type="inferred from homology"/>
<evidence type="ECO:0000259" key="4">
    <source>
        <dbReference type="Pfam" id="PF10181"/>
    </source>
</evidence>
<reference evidence="5" key="1">
    <citation type="journal article" date="2023" name="BMC Genomics">
        <title>Chromosome-level genome assemblies of Cutaneotrichosporon spp. (Trichosporonales, Basidiomycota) reveal imbalanced evolution between nucleotide sequences and chromosome synteny.</title>
        <authorList>
            <person name="Kobayashi Y."/>
            <person name="Kayamori A."/>
            <person name="Aoki K."/>
            <person name="Shiwa Y."/>
            <person name="Matsutani M."/>
            <person name="Fujita N."/>
            <person name="Sugita T."/>
            <person name="Iwasaki W."/>
            <person name="Tanaka N."/>
            <person name="Takashima M."/>
        </authorList>
    </citation>
    <scope>NUCLEOTIDE SEQUENCE</scope>
    <source>
        <strain evidence="5">HIS019</strain>
    </source>
</reference>
<dbReference type="Proteomes" id="UP001233271">
    <property type="component" value="Chromosome 5"/>
</dbReference>
<evidence type="ECO:0000256" key="3">
    <source>
        <dbReference type="SAM" id="Phobius"/>
    </source>
</evidence>
<dbReference type="InterPro" id="IPR044215">
    <property type="entry name" value="PIG-H"/>
</dbReference>
<keyword evidence="6" id="KW-1185">Reference proteome</keyword>
<evidence type="ECO:0000256" key="1">
    <source>
        <dbReference type="ARBA" id="ARBA00004687"/>
    </source>
</evidence>
<dbReference type="KEGG" id="ccac:CcaHIS019_0500740"/>
<feature type="transmembrane region" description="Helical" evidence="3">
    <location>
        <begin position="42"/>
        <end position="59"/>
    </location>
</feature>
<dbReference type="GeneID" id="85496316"/>
<keyword evidence="3" id="KW-0812">Transmembrane</keyword>
<dbReference type="Pfam" id="PF10181">
    <property type="entry name" value="PIG-H"/>
    <property type="match status" value="1"/>
</dbReference>
<keyword evidence="3" id="KW-0472">Membrane</keyword>
<protein>
    <recommendedName>
        <fullName evidence="4">Phosphatidylinositol N-acetylglucosaminyltransferase subunit H conserved domain-containing protein</fullName>
    </recommendedName>
</protein>
<name>A0AA48QWK2_9TREE</name>
<gene>
    <name evidence="5" type="ORF">CcaverHIS019_0500740</name>
</gene>
<dbReference type="RefSeq" id="XP_060457711.1">
    <property type="nucleotide sequence ID" value="XM_060601193.1"/>
</dbReference>
<dbReference type="PANTHER" id="PTHR15231:SF1">
    <property type="entry name" value="PHOSPHATIDYLINOSITOL N-ACETYLGLUCOSAMINYLTRANSFERASE SUBUNIT H"/>
    <property type="match status" value="1"/>
</dbReference>
<evidence type="ECO:0000313" key="5">
    <source>
        <dbReference type="EMBL" id="BEI92446.1"/>
    </source>
</evidence>
<evidence type="ECO:0000256" key="2">
    <source>
        <dbReference type="ARBA" id="ARBA00009610"/>
    </source>
</evidence>
<feature type="transmembrane region" description="Helical" evidence="3">
    <location>
        <begin position="71"/>
        <end position="91"/>
    </location>
</feature>
<comment type="pathway">
    <text evidence="1">Glycolipid biosynthesis; glycosylphosphatidylinositol-anchor biosynthesis.</text>
</comment>
<dbReference type="PANTHER" id="PTHR15231">
    <property type="entry name" value="PHOSPHATIDYLINOSITOL N-ACETYLGLUCOSAMINYLTRANSFERASE SUBUNIT H"/>
    <property type="match status" value="1"/>
</dbReference>
<organism evidence="5 6">
    <name type="scientific">Cutaneotrichosporon cavernicola</name>
    <dbReference type="NCBI Taxonomy" id="279322"/>
    <lineage>
        <taxon>Eukaryota</taxon>
        <taxon>Fungi</taxon>
        <taxon>Dikarya</taxon>
        <taxon>Basidiomycota</taxon>
        <taxon>Agaricomycotina</taxon>
        <taxon>Tremellomycetes</taxon>
        <taxon>Trichosporonales</taxon>
        <taxon>Trichosporonaceae</taxon>
        <taxon>Cutaneotrichosporon</taxon>
    </lineage>
</organism>